<reference evidence="1 2" key="1">
    <citation type="submission" date="2024-07" db="EMBL/GenBank/DDBJ databases">
        <title>Section-level genome sequencing and comparative genomics of Aspergillus sections Usti and Cavernicolus.</title>
        <authorList>
            <consortium name="Lawrence Berkeley National Laboratory"/>
            <person name="Nybo J.L."/>
            <person name="Vesth T.C."/>
            <person name="Theobald S."/>
            <person name="Frisvad J.C."/>
            <person name="Larsen T.O."/>
            <person name="Kjaerboelling I."/>
            <person name="Rothschild-Mancinelli K."/>
            <person name="Lyhne E.K."/>
            <person name="Kogle M.E."/>
            <person name="Barry K."/>
            <person name="Clum A."/>
            <person name="Na H."/>
            <person name="Ledsgaard L."/>
            <person name="Lin J."/>
            <person name="Lipzen A."/>
            <person name="Kuo A."/>
            <person name="Riley R."/>
            <person name="Mondo S."/>
            <person name="Labutti K."/>
            <person name="Haridas S."/>
            <person name="Pangalinan J."/>
            <person name="Salamov A.A."/>
            <person name="Simmons B.A."/>
            <person name="Magnuson J.K."/>
            <person name="Chen J."/>
            <person name="Drula E."/>
            <person name="Henrissat B."/>
            <person name="Wiebenga A."/>
            <person name="Lubbers R.J."/>
            <person name="Gomes A.C."/>
            <person name="Makela M.R."/>
            <person name="Stajich J."/>
            <person name="Grigoriev I.V."/>
            <person name="Mortensen U.H."/>
            <person name="De Vries R.P."/>
            <person name="Baker S.E."/>
            <person name="Andersen M.R."/>
        </authorList>
    </citation>
    <scope>NUCLEOTIDE SEQUENCE [LARGE SCALE GENOMIC DNA]</scope>
    <source>
        <strain evidence="1 2">CBS 123904</strain>
    </source>
</reference>
<gene>
    <name evidence="1" type="ORF">BJY01DRAFT_221355</name>
</gene>
<protein>
    <recommendedName>
        <fullName evidence="3">Protein kinase domain-containing protein</fullName>
    </recommendedName>
</protein>
<proteinExistence type="predicted"/>
<evidence type="ECO:0000313" key="2">
    <source>
        <dbReference type="Proteomes" id="UP001610446"/>
    </source>
</evidence>
<dbReference type="Proteomes" id="UP001610446">
    <property type="component" value="Unassembled WGS sequence"/>
</dbReference>
<name>A0ABR4JDK6_9EURO</name>
<dbReference type="Gene3D" id="1.10.510.10">
    <property type="entry name" value="Transferase(Phosphotransferase) domain 1"/>
    <property type="match status" value="1"/>
</dbReference>
<dbReference type="EMBL" id="JBFXLU010000167">
    <property type="protein sequence ID" value="KAL2837058.1"/>
    <property type="molecule type" value="Genomic_DNA"/>
</dbReference>
<comment type="caution">
    <text evidence="1">The sequence shown here is derived from an EMBL/GenBank/DDBJ whole genome shotgun (WGS) entry which is preliminary data.</text>
</comment>
<accession>A0ABR4JDK6</accession>
<dbReference type="InterPro" id="IPR011009">
    <property type="entry name" value="Kinase-like_dom_sf"/>
</dbReference>
<dbReference type="SUPFAM" id="SSF56112">
    <property type="entry name" value="Protein kinase-like (PK-like)"/>
    <property type="match status" value="1"/>
</dbReference>
<evidence type="ECO:0000313" key="1">
    <source>
        <dbReference type="EMBL" id="KAL2837058.1"/>
    </source>
</evidence>
<keyword evidence="2" id="KW-1185">Reference proteome</keyword>
<evidence type="ECO:0008006" key="3">
    <source>
        <dbReference type="Google" id="ProtNLM"/>
    </source>
</evidence>
<organism evidence="1 2">
    <name type="scientific">Aspergillus pseudoustus</name>
    <dbReference type="NCBI Taxonomy" id="1810923"/>
    <lineage>
        <taxon>Eukaryota</taxon>
        <taxon>Fungi</taxon>
        <taxon>Dikarya</taxon>
        <taxon>Ascomycota</taxon>
        <taxon>Pezizomycotina</taxon>
        <taxon>Eurotiomycetes</taxon>
        <taxon>Eurotiomycetidae</taxon>
        <taxon>Eurotiales</taxon>
        <taxon>Aspergillaceae</taxon>
        <taxon>Aspergillus</taxon>
        <taxon>Aspergillus subgen. Nidulantes</taxon>
    </lineage>
</organism>
<sequence length="67" mass="8043">MSSVRMERALISGCLSRKSTSWLICFEECSKYDPKERSSLEQILHHPWFTTKWKEIEQVYKEDEDES</sequence>